<evidence type="ECO:0000313" key="2">
    <source>
        <dbReference type="EMBL" id="TDR32825.1"/>
    </source>
</evidence>
<dbReference type="RefSeq" id="WP_133618997.1">
    <property type="nucleotide sequence ID" value="NZ_SNZE01000002.1"/>
</dbReference>
<dbReference type="Proteomes" id="UP000294480">
    <property type="component" value="Unassembled WGS sequence"/>
</dbReference>
<reference evidence="2 3" key="1">
    <citation type="submission" date="2019-03" db="EMBL/GenBank/DDBJ databases">
        <title>Genomic Encyclopedia of Type Strains, Phase IV (KMG-IV): sequencing the most valuable type-strain genomes for metagenomic binning, comparative biology and taxonomic classification.</title>
        <authorList>
            <person name="Goeker M."/>
        </authorList>
    </citation>
    <scope>NUCLEOTIDE SEQUENCE [LARGE SCALE GENOMIC DNA]</scope>
    <source>
        <strain evidence="2 3">DSM 102852</strain>
    </source>
</reference>
<organism evidence="2 3">
    <name type="scientific">Hydromonas duriensis</name>
    <dbReference type="NCBI Taxonomy" id="1527608"/>
    <lineage>
        <taxon>Bacteria</taxon>
        <taxon>Pseudomonadati</taxon>
        <taxon>Pseudomonadota</taxon>
        <taxon>Betaproteobacteria</taxon>
        <taxon>Burkholderiales</taxon>
        <taxon>Burkholderiaceae</taxon>
        <taxon>Hydromonas</taxon>
    </lineage>
</organism>
<dbReference type="GO" id="GO:0016747">
    <property type="term" value="F:acyltransferase activity, transferring groups other than amino-acyl groups"/>
    <property type="evidence" value="ECO:0007669"/>
    <property type="project" value="InterPro"/>
</dbReference>
<dbReference type="Pfam" id="PF00583">
    <property type="entry name" value="Acetyltransf_1"/>
    <property type="match status" value="1"/>
</dbReference>
<evidence type="ECO:0000313" key="3">
    <source>
        <dbReference type="Proteomes" id="UP000294480"/>
    </source>
</evidence>
<protein>
    <submittedName>
        <fullName evidence="2">Acetyltransferase (GNAT) family protein</fullName>
    </submittedName>
</protein>
<feature type="domain" description="N-acetyltransferase" evidence="1">
    <location>
        <begin position="1"/>
        <end position="188"/>
    </location>
</feature>
<keyword evidence="3" id="KW-1185">Reference proteome</keyword>
<dbReference type="InterPro" id="IPR016181">
    <property type="entry name" value="Acyl_CoA_acyltransferase"/>
</dbReference>
<dbReference type="Gene3D" id="3.40.630.30">
    <property type="match status" value="1"/>
</dbReference>
<name>A0A4R6YBC8_9BURK</name>
<sequence>MDINCTIGFRPQDARLVSLLYNETFGQYFKLAVPNSVKRAALLQQFLEPNCCVAAYLEEHLLGVLGFAHLRETLIKKVSLCTLIKNLGFLSGLWAAFVLKYVRQKPRPDELLVIGLAIDPQCRGIGVGQQLLRCLIQHARTYHYNRIRIEFPAMTEAEHRFFIKQGFVQESISLTSRMWQLLYWKKVTCMVMYL</sequence>
<comment type="caution">
    <text evidence="2">The sequence shown here is derived from an EMBL/GenBank/DDBJ whole genome shotgun (WGS) entry which is preliminary data.</text>
</comment>
<dbReference type="EMBL" id="SNZE01000002">
    <property type="protein sequence ID" value="TDR32825.1"/>
    <property type="molecule type" value="Genomic_DNA"/>
</dbReference>
<dbReference type="SUPFAM" id="SSF55729">
    <property type="entry name" value="Acyl-CoA N-acyltransferases (Nat)"/>
    <property type="match status" value="1"/>
</dbReference>
<dbReference type="CDD" id="cd04301">
    <property type="entry name" value="NAT_SF"/>
    <property type="match status" value="1"/>
</dbReference>
<accession>A0A4R6YBC8</accession>
<dbReference type="AlphaFoldDB" id="A0A4R6YBC8"/>
<keyword evidence="2" id="KW-0808">Transferase</keyword>
<dbReference type="InterPro" id="IPR000182">
    <property type="entry name" value="GNAT_dom"/>
</dbReference>
<proteinExistence type="predicted"/>
<dbReference type="PROSITE" id="PS51186">
    <property type="entry name" value="GNAT"/>
    <property type="match status" value="1"/>
</dbReference>
<dbReference type="OrthoDB" id="1178186at2"/>
<evidence type="ECO:0000259" key="1">
    <source>
        <dbReference type="PROSITE" id="PS51186"/>
    </source>
</evidence>
<gene>
    <name evidence="2" type="ORF">DFR44_102124</name>
</gene>